<feature type="transmembrane region" description="Helical" evidence="8">
    <location>
        <begin position="372"/>
        <end position="395"/>
    </location>
</feature>
<evidence type="ECO:0000259" key="9">
    <source>
        <dbReference type="Pfam" id="PF01490"/>
    </source>
</evidence>
<dbReference type="Gene3D" id="1.20.1740.10">
    <property type="entry name" value="Amino acid/polyamine transporter I"/>
    <property type="match status" value="1"/>
</dbReference>
<feature type="region of interest" description="Disordered" evidence="7">
    <location>
        <begin position="31"/>
        <end position="64"/>
    </location>
</feature>
<keyword evidence="3 8" id="KW-0812">Transmembrane</keyword>
<feature type="transmembrane region" description="Helical" evidence="8">
    <location>
        <begin position="339"/>
        <end position="360"/>
    </location>
</feature>
<keyword evidence="11" id="KW-1185">Reference proteome</keyword>
<name>A0AAP0SBH4_LIQFO</name>
<keyword evidence="4" id="KW-0029">Amino-acid transport</keyword>
<dbReference type="Proteomes" id="UP001415857">
    <property type="component" value="Unassembled WGS sequence"/>
</dbReference>
<dbReference type="AlphaFoldDB" id="A0AAP0SBH4"/>
<reference evidence="10 11" key="1">
    <citation type="journal article" date="2024" name="Plant J.">
        <title>Genome sequences and population genomics reveal climatic adaptation and genomic divergence between two closely related sweetgum species.</title>
        <authorList>
            <person name="Xu W.Q."/>
            <person name="Ren C.Q."/>
            <person name="Zhang X.Y."/>
            <person name="Comes H.P."/>
            <person name="Liu X.H."/>
            <person name="Li Y.G."/>
            <person name="Kettle C.J."/>
            <person name="Jalonen R."/>
            <person name="Gaisberger H."/>
            <person name="Ma Y.Z."/>
            <person name="Qiu Y.X."/>
        </authorList>
    </citation>
    <scope>NUCLEOTIDE SEQUENCE [LARGE SCALE GENOMIC DNA]</scope>
    <source>
        <strain evidence="10">Hangzhou</strain>
    </source>
</reference>
<evidence type="ECO:0000256" key="1">
    <source>
        <dbReference type="ARBA" id="ARBA00004370"/>
    </source>
</evidence>
<feature type="transmembrane region" description="Helical" evidence="8">
    <location>
        <begin position="297"/>
        <end position="319"/>
    </location>
</feature>
<evidence type="ECO:0000256" key="8">
    <source>
        <dbReference type="SAM" id="Phobius"/>
    </source>
</evidence>
<feature type="transmembrane region" description="Helical" evidence="8">
    <location>
        <begin position="228"/>
        <end position="250"/>
    </location>
</feature>
<feature type="domain" description="Amino acid transporter transmembrane" evidence="9">
    <location>
        <begin position="153"/>
        <end position="412"/>
    </location>
</feature>
<protein>
    <recommendedName>
        <fullName evidence="9">Amino acid transporter transmembrane domain-containing protein</fullName>
    </recommendedName>
</protein>
<accession>A0AAP0SBH4</accession>
<evidence type="ECO:0000256" key="7">
    <source>
        <dbReference type="SAM" id="MobiDB-lite"/>
    </source>
</evidence>
<evidence type="ECO:0000256" key="4">
    <source>
        <dbReference type="ARBA" id="ARBA00022970"/>
    </source>
</evidence>
<dbReference type="GO" id="GO:0016020">
    <property type="term" value="C:membrane"/>
    <property type="evidence" value="ECO:0007669"/>
    <property type="project" value="UniProtKB-SubCell"/>
</dbReference>
<evidence type="ECO:0000256" key="5">
    <source>
        <dbReference type="ARBA" id="ARBA00022989"/>
    </source>
</evidence>
<dbReference type="PANTHER" id="PTHR48017">
    <property type="entry name" value="OS05G0424000 PROTEIN-RELATED"/>
    <property type="match status" value="1"/>
</dbReference>
<dbReference type="GO" id="GO:0006865">
    <property type="term" value="P:amino acid transport"/>
    <property type="evidence" value="ECO:0007669"/>
    <property type="project" value="UniProtKB-KW"/>
</dbReference>
<feature type="transmembrane region" description="Helical" evidence="8">
    <location>
        <begin position="270"/>
        <end position="290"/>
    </location>
</feature>
<gene>
    <name evidence="10" type="ORF">L1049_008940</name>
</gene>
<comment type="subcellular location">
    <subcellularLocation>
        <location evidence="1">Membrane</location>
    </subcellularLocation>
</comment>
<dbReference type="EMBL" id="JBBPBK010000002">
    <property type="protein sequence ID" value="KAK9290764.1"/>
    <property type="molecule type" value="Genomic_DNA"/>
</dbReference>
<proteinExistence type="predicted"/>
<feature type="transmembrane region" description="Helical" evidence="8">
    <location>
        <begin position="184"/>
        <end position="208"/>
    </location>
</feature>
<evidence type="ECO:0000313" key="10">
    <source>
        <dbReference type="EMBL" id="KAK9290764.1"/>
    </source>
</evidence>
<evidence type="ECO:0000256" key="2">
    <source>
        <dbReference type="ARBA" id="ARBA00022448"/>
    </source>
</evidence>
<evidence type="ECO:0000256" key="3">
    <source>
        <dbReference type="ARBA" id="ARBA00022692"/>
    </source>
</evidence>
<comment type="caution">
    <text evidence="10">The sequence shown here is derived from an EMBL/GenBank/DDBJ whole genome shotgun (WGS) entry which is preliminary data.</text>
</comment>
<evidence type="ECO:0000256" key="6">
    <source>
        <dbReference type="ARBA" id="ARBA00023136"/>
    </source>
</evidence>
<feature type="compositionally biased region" description="Polar residues" evidence="7">
    <location>
        <begin position="54"/>
        <end position="64"/>
    </location>
</feature>
<keyword evidence="6 8" id="KW-0472">Membrane</keyword>
<dbReference type="InterPro" id="IPR013057">
    <property type="entry name" value="AA_transpt_TM"/>
</dbReference>
<sequence length="429" mass="47471">MAEKAMAKEEKERDMEFFFDNVNDDENDIVENKMESSSSDEEVGDGEGGQQSSPSVTFPSQQWPRSYRESVDSYTITASPNFGTLRRASNRYSSSDIRTKSNLDLDAKSPLLSEYENICKKEDLDKIVRTQSSWLEKASLHEQLTGELPIGHGCSFTQTVFNGVNVMAGVGLLSTPYTVKEAGWASLAVLVLFAVICCYTASLMSYCFESKEGILTYPDIGEAAFGKYGRLFISIILYTELYSYCVEFIILEGDNLTRLFPGASLDWAGFQLDSLHLFGILTALIVLPTVWLRDLRLISYLSAGGVFVTILIVLCVLLLGTTDRIGFHQTGQVVDWSGIPFAIGVYGFCYSGHSVFPNIYQSMADKTKFGKALIICFILCVIIYGSVAIMGFLMFGQETLSQITLNLPAHALVSKVALWTTVRDSGFSF</sequence>
<dbReference type="Pfam" id="PF01490">
    <property type="entry name" value="Aa_trans"/>
    <property type="match status" value="1"/>
</dbReference>
<keyword evidence="5 8" id="KW-1133">Transmembrane helix</keyword>
<organism evidence="10 11">
    <name type="scientific">Liquidambar formosana</name>
    <name type="common">Formosan gum</name>
    <dbReference type="NCBI Taxonomy" id="63359"/>
    <lineage>
        <taxon>Eukaryota</taxon>
        <taxon>Viridiplantae</taxon>
        <taxon>Streptophyta</taxon>
        <taxon>Embryophyta</taxon>
        <taxon>Tracheophyta</taxon>
        <taxon>Spermatophyta</taxon>
        <taxon>Magnoliopsida</taxon>
        <taxon>eudicotyledons</taxon>
        <taxon>Gunneridae</taxon>
        <taxon>Pentapetalae</taxon>
        <taxon>Saxifragales</taxon>
        <taxon>Altingiaceae</taxon>
        <taxon>Liquidambar</taxon>
    </lineage>
</organism>
<evidence type="ECO:0000313" key="11">
    <source>
        <dbReference type="Proteomes" id="UP001415857"/>
    </source>
</evidence>
<keyword evidence="2" id="KW-0813">Transport</keyword>